<dbReference type="GO" id="GO:0004862">
    <property type="term" value="F:cAMP-dependent protein kinase inhibitor activity"/>
    <property type="evidence" value="ECO:0007669"/>
    <property type="project" value="TreeGrafter"/>
</dbReference>
<name>S0FSM5_RUMCE</name>
<dbReference type="InterPro" id="IPR018490">
    <property type="entry name" value="cNMP-bd_dom_sf"/>
</dbReference>
<dbReference type="EMBL" id="AORV01000036">
    <property type="protein sequence ID" value="EMS71523.1"/>
    <property type="molecule type" value="Genomic_DNA"/>
</dbReference>
<dbReference type="PANTHER" id="PTHR11635:SF152">
    <property type="entry name" value="CAMP-DEPENDENT PROTEIN KINASE TYPE I REGULATORY SUBUNIT-RELATED"/>
    <property type="match status" value="1"/>
</dbReference>
<dbReference type="GO" id="GO:0005952">
    <property type="term" value="C:cAMP-dependent protein kinase complex"/>
    <property type="evidence" value="ECO:0007669"/>
    <property type="project" value="InterPro"/>
</dbReference>
<organism evidence="6 7">
    <name type="scientific">Ruminiclostridium cellobioparum subsp. termitidis CT1112</name>
    <dbReference type="NCBI Taxonomy" id="1195236"/>
    <lineage>
        <taxon>Bacteria</taxon>
        <taxon>Bacillati</taxon>
        <taxon>Bacillota</taxon>
        <taxon>Clostridia</taxon>
        <taxon>Eubacteriales</taxon>
        <taxon>Oscillospiraceae</taxon>
        <taxon>Ruminiclostridium</taxon>
    </lineage>
</organism>
<keyword evidence="2" id="KW-0238">DNA-binding</keyword>
<dbReference type="PANTHER" id="PTHR11635">
    <property type="entry name" value="CAMP-DEPENDENT PROTEIN KINASE REGULATORY CHAIN"/>
    <property type="match status" value="1"/>
</dbReference>
<dbReference type="GO" id="GO:0030552">
    <property type="term" value="F:cAMP binding"/>
    <property type="evidence" value="ECO:0007669"/>
    <property type="project" value="TreeGrafter"/>
</dbReference>
<accession>S0FSM5</accession>
<dbReference type="PATRIC" id="fig|1195236.3.peg.2898"/>
<dbReference type="GO" id="GO:0034236">
    <property type="term" value="F:protein kinase A catalytic subunit binding"/>
    <property type="evidence" value="ECO:0007669"/>
    <property type="project" value="TreeGrafter"/>
</dbReference>
<keyword evidence="7" id="KW-1185">Reference proteome</keyword>
<dbReference type="Pfam" id="PF13545">
    <property type="entry name" value="HTH_Crp_2"/>
    <property type="match status" value="1"/>
</dbReference>
<comment type="caution">
    <text evidence="6">The sequence shown here is derived from an EMBL/GenBank/DDBJ whole genome shotgun (WGS) entry which is preliminary data.</text>
</comment>
<evidence type="ECO:0000259" key="4">
    <source>
        <dbReference type="PROSITE" id="PS50042"/>
    </source>
</evidence>
<dbReference type="GO" id="GO:0005829">
    <property type="term" value="C:cytosol"/>
    <property type="evidence" value="ECO:0007669"/>
    <property type="project" value="TreeGrafter"/>
</dbReference>
<feature type="domain" description="Cyclic nucleotide-binding" evidence="4">
    <location>
        <begin position="13"/>
        <end position="85"/>
    </location>
</feature>
<dbReference type="eggNOG" id="COG0664">
    <property type="taxonomic scope" value="Bacteria"/>
</dbReference>
<keyword evidence="1" id="KW-0805">Transcription regulation</keyword>
<dbReference type="Proteomes" id="UP000014155">
    <property type="component" value="Unassembled WGS sequence"/>
</dbReference>
<dbReference type="SUPFAM" id="SSF51206">
    <property type="entry name" value="cAMP-binding domain-like"/>
    <property type="match status" value="1"/>
</dbReference>
<dbReference type="PROSITE" id="PS50042">
    <property type="entry name" value="CNMP_BINDING_3"/>
    <property type="match status" value="1"/>
</dbReference>
<dbReference type="InterPro" id="IPR050503">
    <property type="entry name" value="cAMP-dep_PK_reg_su-like"/>
</dbReference>
<reference evidence="6 7" key="1">
    <citation type="journal article" date="2013" name="Genome Announc.">
        <title>Draft Genome Sequence of the Cellulolytic, Mesophilic, Anaerobic Bacterium Clostridium termitidis Strain CT1112 (DSM 5398).</title>
        <authorList>
            <person name="Lal S."/>
            <person name="Ramachandran U."/>
            <person name="Zhang X."/>
            <person name="Munir R."/>
            <person name="Sparling R."/>
            <person name="Levin D.B."/>
        </authorList>
    </citation>
    <scope>NUCLEOTIDE SEQUENCE [LARGE SCALE GENOMIC DNA]</scope>
    <source>
        <strain evidence="6 7">CT1112</strain>
    </source>
</reference>
<keyword evidence="3" id="KW-0804">Transcription</keyword>
<sequence>MKDYFELLKTVAIFENIDESQYDSLLGCLGARTQEYNKNDIIFLAESRVSSVGIILSGSAQIVKEDVMGNRTIMSELSEGDIFGEAFACANLSRIPVTVLTTTGCNVLFIRFSRIVTTCSSACSFHSTLIKNMLQLIARKNILLNNRMDILSQRTTREKLIAYFAMQMQKHGSNKFRIPFSRDELADFLCVNRSALSRELSSMRDENMLNYNKNEFEINKNSFN</sequence>
<dbReference type="InterPro" id="IPR000595">
    <property type="entry name" value="cNMP-bd_dom"/>
</dbReference>
<dbReference type="Pfam" id="PF00027">
    <property type="entry name" value="cNMP_binding"/>
    <property type="match status" value="1"/>
</dbReference>
<evidence type="ECO:0000313" key="7">
    <source>
        <dbReference type="Proteomes" id="UP000014155"/>
    </source>
</evidence>
<evidence type="ECO:0000256" key="2">
    <source>
        <dbReference type="ARBA" id="ARBA00023125"/>
    </source>
</evidence>
<dbReference type="InterPro" id="IPR014710">
    <property type="entry name" value="RmlC-like_jellyroll"/>
</dbReference>
<dbReference type="AlphaFoldDB" id="S0FSM5"/>
<dbReference type="SMART" id="SM00100">
    <property type="entry name" value="cNMP"/>
    <property type="match status" value="1"/>
</dbReference>
<dbReference type="SUPFAM" id="SSF46785">
    <property type="entry name" value="Winged helix' DNA-binding domain"/>
    <property type="match status" value="1"/>
</dbReference>
<dbReference type="GO" id="GO:0006355">
    <property type="term" value="P:regulation of DNA-templated transcription"/>
    <property type="evidence" value="ECO:0007669"/>
    <property type="project" value="InterPro"/>
</dbReference>
<dbReference type="CDD" id="cd00038">
    <property type="entry name" value="CAP_ED"/>
    <property type="match status" value="1"/>
</dbReference>
<dbReference type="PROSITE" id="PS51063">
    <property type="entry name" value="HTH_CRP_2"/>
    <property type="match status" value="1"/>
</dbReference>
<dbReference type="STRING" id="1195236.CTER_2579"/>
<evidence type="ECO:0000256" key="1">
    <source>
        <dbReference type="ARBA" id="ARBA00023015"/>
    </source>
</evidence>
<dbReference type="InterPro" id="IPR012318">
    <property type="entry name" value="HTH_CRP"/>
</dbReference>
<evidence type="ECO:0000259" key="5">
    <source>
        <dbReference type="PROSITE" id="PS51063"/>
    </source>
</evidence>
<evidence type="ECO:0000256" key="3">
    <source>
        <dbReference type="ARBA" id="ARBA00023163"/>
    </source>
</evidence>
<evidence type="ECO:0000313" key="6">
    <source>
        <dbReference type="EMBL" id="EMS71523.1"/>
    </source>
</evidence>
<dbReference type="GO" id="GO:0003677">
    <property type="term" value="F:DNA binding"/>
    <property type="evidence" value="ECO:0007669"/>
    <property type="project" value="UniProtKB-KW"/>
</dbReference>
<dbReference type="InterPro" id="IPR036390">
    <property type="entry name" value="WH_DNA-bd_sf"/>
</dbReference>
<gene>
    <name evidence="6" type="ORF">CTER_2579</name>
</gene>
<feature type="domain" description="HTH crp-type" evidence="5">
    <location>
        <begin position="154"/>
        <end position="222"/>
    </location>
</feature>
<proteinExistence type="predicted"/>
<protein>
    <submittedName>
        <fullName evidence="6">Cyclic nucleotide-binding protein</fullName>
    </submittedName>
</protein>
<dbReference type="Gene3D" id="2.60.120.10">
    <property type="entry name" value="Jelly Rolls"/>
    <property type="match status" value="1"/>
</dbReference>
<dbReference type="RefSeq" id="WP_004626292.1">
    <property type="nucleotide sequence ID" value="NZ_AORV01000036.1"/>
</dbReference>